<dbReference type="EMBL" id="JABSTR010000004">
    <property type="protein sequence ID" value="KAH9366654.1"/>
    <property type="molecule type" value="Genomic_DNA"/>
</dbReference>
<gene>
    <name evidence="11" type="ORF">HPB48_000597</name>
</gene>
<dbReference type="VEuPathDB" id="VectorBase:HLOH_054265"/>
<dbReference type="AlphaFoldDB" id="A0A9J6FK93"/>
<evidence type="ECO:0000256" key="5">
    <source>
        <dbReference type="ARBA" id="ARBA00022723"/>
    </source>
</evidence>
<evidence type="ECO:0000256" key="4">
    <source>
        <dbReference type="ARBA" id="ARBA00022679"/>
    </source>
</evidence>
<comment type="catalytic activity">
    <reaction evidence="1">
        <text>S-ubiquitinyl-[E2 ubiquitin-conjugating enzyme]-L-cysteine + [acceptor protein]-L-lysine = [E2 ubiquitin-conjugating enzyme]-L-cysteine + N(6)-ubiquitinyl-[acceptor protein]-L-lysine.</text>
        <dbReference type="EC" id="2.3.2.27"/>
    </reaction>
</comment>
<proteinExistence type="inferred from homology"/>
<dbReference type="GO" id="GO:0005886">
    <property type="term" value="C:plasma membrane"/>
    <property type="evidence" value="ECO:0007669"/>
    <property type="project" value="TreeGrafter"/>
</dbReference>
<comment type="caution">
    <text evidence="11">The sequence shown here is derived from an EMBL/GenBank/DDBJ whole genome shotgun (WGS) entry which is preliminary data.</text>
</comment>
<evidence type="ECO:0000313" key="12">
    <source>
        <dbReference type="Proteomes" id="UP000821853"/>
    </source>
</evidence>
<dbReference type="EC" id="2.3.2.27" evidence="3"/>
<dbReference type="PROSITE" id="PS01357">
    <property type="entry name" value="ZF_ZZ_1"/>
    <property type="match status" value="1"/>
</dbReference>
<dbReference type="InterPro" id="IPR000433">
    <property type="entry name" value="Znf_ZZ"/>
</dbReference>
<evidence type="ECO:0000313" key="11">
    <source>
        <dbReference type="EMBL" id="KAH9366654.1"/>
    </source>
</evidence>
<dbReference type="OMA" id="CEGQWAD"/>
<dbReference type="GO" id="GO:0008270">
    <property type="term" value="F:zinc ion binding"/>
    <property type="evidence" value="ECO:0007669"/>
    <property type="project" value="UniProtKB-KW"/>
</dbReference>
<feature type="compositionally biased region" description="Polar residues" evidence="9">
    <location>
        <begin position="410"/>
        <end position="423"/>
    </location>
</feature>
<evidence type="ECO:0000256" key="1">
    <source>
        <dbReference type="ARBA" id="ARBA00000900"/>
    </source>
</evidence>
<evidence type="ECO:0000256" key="3">
    <source>
        <dbReference type="ARBA" id="ARBA00012483"/>
    </source>
</evidence>
<evidence type="ECO:0000259" key="10">
    <source>
        <dbReference type="PROSITE" id="PS50135"/>
    </source>
</evidence>
<dbReference type="Pfam" id="PF00569">
    <property type="entry name" value="ZZ"/>
    <property type="match status" value="1"/>
</dbReference>
<evidence type="ECO:0000256" key="2">
    <source>
        <dbReference type="ARBA" id="ARBA00010938"/>
    </source>
</evidence>
<dbReference type="Gene3D" id="3.30.60.90">
    <property type="match status" value="1"/>
</dbReference>
<dbReference type="CDD" id="cd02338">
    <property type="entry name" value="ZZ_PCMF_like"/>
    <property type="match status" value="1"/>
</dbReference>
<dbReference type="InterPro" id="IPR043145">
    <property type="entry name" value="Znf_ZZ_sf"/>
</dbReference>
<comment type="similarity">
    <text evidence="2">Belongs to the KCMF1 family.</text>
</comment>
<dbReference type="Proteomes" id="UP000821853">
    <property type="component" value="Chromosome 2"/>
</dbReference>
<dbReference type="GO" id="GO:0023051">
    <property type="term" value="P:regulation of signaling"/>
    <property type="evidence" value="ECO:0007669"/>
    <property type="project" value="UniProtKB-ARBA"/>
</dbReference>
<protein>
    <recommendedName>
        <fullName evidence="3">RING-type E3 ubiquitin transferase</fullName>
        <ecNumber evidence="3">2.3.2.27</ecNumber>
    </recommendedName>
</protein>
<name>A0A9J6FK93_HAELO</name>
<reference evidence="11 12" key="1">
    <citation type="journal article" date="2020" name="Cell">
        <title>Large-Scale Comparative Analyses of Tick Genomes Elucidate Their Genetic Diversity and Vector Capacities.</title>
        <authorList>
            <consortium name="Tick Genome and Microbiome Consortium (TIGMIC)"/>
            <person name="Jia N."/>
            <person name="Wang J."/>
            <person name="Shi W."/>
            <person name="Du L."/>
            <person name="Sun Y."/>
            <person name="Zhan W."/>
            <person name="Jiang J.F."/>
            <person name="Wang Q."/>
            <person name="Zhang B."/>
            <person name="Ji P."/>
            <person name="Bell-Sakyi L."/>
            <person name="Cui X.M."/>
            <person name="Yuan T.T."/>
            <person name="Jiang B.G."/>
            <person name="Yang W.F."/>
            <person name="Lam T.T."/>
            <person name="Chang Q.C."/>
            <person name="Ding S.J."/>
            <person name="Wang X.J."/>
            <person name="Zhu J.G."/>
            <person name="Ruan X.D."/>
            <person name="Zhao L."/>
            <person name="Wei J.T."/>
            <person name="Ye R.Z."/>
            <person name="Que T.C."/>
            <person name="Du C.H."/>
            <person name="Zhou Y.H."/>
            <person name="Cheng J.X."/>
            <person name="Dai P.F."/>
            <person name="Guo W.B."/>
            <person name="Han X.H."/>
            <person name="Huang E.J."/>
            <person name="Li L.F."/>
            <person name="Wei W."/>
            <person name="Gao Y.C."/>
            <person name="Liu J.Z."/>
            <person name="Shao H.Z."/>
            <person name="Wang X."/>
            <person name="Wang C.C."/>
            <person name="Yang T.C."/>
            <person name="Huo Q.B."/>
            <person name="Li W."/>
            <person name="Chen H.Y."/>
            <person name="Chen S.E."/>
            <person name="Zhou L.G."/>
            <person name="Ni X.B."/>
            <person name="Tian J.H."/>
            <person name="Sheng Y."/>
            <person name="Liu T."/>
            <person name="Pan Y.S."/>
            <person name="Xia L.Y."/>
            <person name="Li J."/>
            <person name="Zhao F."/>
            <person name="Cao W.C."/>
        </authorList>
    </citation>
    <scope>NUCLEOTIDE SEQUENCE [LARGE SCALE GENOMIC DNA]</scope>
    <source>
        <strain evidence="11">HaeL-2018</strain>
    </source>
</reference>
<dbReference type="PROSITE" id="PS50135">
    <property type="entry name" value="ZF_ZZ_2"/>
    <property type="match status" value="1"/>
</dbReference>
<dbReference type="Pfam" id="PF05605">
    <property type="entry name" value="zf-Di19"/>
    <property type="match status" value="1"/>
</dbReference>
<dbReference type="InterPro" id="IPR008598">
    <property type="entry name" value="Di19_Zn-bd"/>
</dbReference>
<dbReference type="PANTHER" id="PTHR12268:SF13">
    <property type="entry name" value="E3 UBIQUITIN-PROTEIN LIGASE KCMF1"/>
    <property type="match status" value="1"/>
</dbReference>
<organism evidence="11 12">
    <name type="scientific">Haemaphysalis longicornis</name>
    <name type="common">Bush tick</name>
    <dbReference type="NCBI Taxonomy" id="44386"/>
    <lineage>
        <taxon>Eukaryota</taxon>
        <taxon>Metazoa</taxon>
        <taxon>Ecdysozoa</taxon>
        <taxon>Arthropoda</taxon>
        <taxon>Chelicerata</taxon>
        <taxon>Arachnida</taxon>
        <taxon>Acari</taxon>
        <taxon>Parasitiformes</taxon>
        <taxon>Ixodida</taxon>
        <taxon>Ixodoidea</taxon>
        <taxon>Ixodidae</taxon>
        <taxon>Haemaphysalinae</taxon>
        <taxon>Haemaphysalis</taxon>
    </lineage>
</organism>
<keyword evidence="7" id="KW-0862">Zinc</keyword>
<dbReference type="GO" id="GO:0061630">
    <property type="term" value="F:ubiquitin protein ligase activity"/>
    <property type="evidence" value="ECO:0007669"/>
    <property type="project" value="UniProtKB-EC"/>
</dbReference>
<dbReference type="GO" id="GO:0010646">
    <property type="term" value="P:regulation of cell communication"/>
    <property type="evidence" value="ECO:0007669"/>
    <property type="project" value="UniProtKB-ARBA"/>
</dbReference>
<evidence type="ECO:0000256" key="9">
    <source>
        <dbReference type="SAM" id="MobiDB-lite"/>
    </source>
</evidence>
<dbReference type="GO" id="GO:0099536">
    <property type="term" value="P:synaptic signaling"/>
    <property type="evidence" value="ECO:0007669"/>
    <property type="project" value="TreeGrafter"/>
</dbReference>
<keyword evidence="12" id="KW-1185">Reference proteome</keyword>
<evidence type="ECO:0000256" key="7">
    <source>
        <dbReference type="ARBA" id="ARBA00022833"/>
    </source>
</evidence>
<feature type="region of interest" description="Disordered" evidence="9">
    <location>
        <begin position="173"/>
        <end position="197"/>
    </location>
</feature>
<dbReference type="InterPro" id="IPR050774">
    <property type="entry name" value="KCMF1/Dystrophin"/>
</dbReference>
<feature type="domain" description="ZZ-type" evidence="10">
    <location>
        <begin position="4"/>
        <end position="60"/>
    </location>
</feature>
<feature type="compositionally biased region" description="Polar residues" evidence="9">
    <location>
        <begin position="188"/>
        <end position="197"/>
    </location>
</feature>
<keyword evidence="4" id="KW-0808">Transferase</keyword>
<feature type="region of interest" description="Disordered" evidence="9">
    <location>
        <begin position="404"/>
        <end position="428"/>
    </location>
</feature>
<sequence>MSCHEGVSCNACSRPSFRGKRYKCLICFDYDLCERCYEEGVTDTAHKTEHAVQCILTQVDLELYYGAEDAKQVQSFTCPMCATMGFTLTGLREHVTSEHTETEMHVVCPVCAATPGGNPNNVTGDLAAHLALEHSRNQDVPDDQSPSRRLQRVPLMGARGSFGSFFPGRRPLRPLPPAAVSNPPLSPPDTNSRGTISGLLSQMSTGARRASVLLEPRGSATEVQQLRTRLQAARQQMQTAFRAQDRPRLRDPLPAATSVPPPLARFQEPVAVDVKPILVQPPPPDDPRFLLTACAEPGLGDSKQRDIEVERADRSLFAQELLLSTLEAQAQADDEGQHSEPKDDAAAVRGAEEAPTRGPKPNATASLQPTAAAITGMTATTRPASPGSTATASCGRTDAASSIPAAASLGHTQATSGDPTAPSSPGAAVATILEPCAATTGP</sequence>
<dbReference type="OrthoDB" id="7873042at2759"/>
<accession>A0A9J6FK93</accession>
<dbReference type="PANTHER" id="PTHR12268">
    <property type="entry name" value="E3 UBIQUITIN-PROTEIN LIGASE KCMF1"/>
    <property type="match status" value="1"/>
</dbReference>
<dbReference type="GO" id="GO:0045202">
    <property type="term" value="C:synapse"/>
    <property type="evidence" value="ECO:0007669"/>
    <property type="project" value="GOC"/>
</dbReference>
<evidence type="ECO:0000256" key="8">
    <source>
        <dbReference type="PROSITE-ProRule" id="PRU00228"/>
    </source>
</evidence>
<evidence type="ECO:0000256" key="6">
    <source>
        <dbReference type="ARBA" id="ARBA00022771"/>
    </source>
</evidence>
<feature type="compositionally biased region" description="Basic and acidic residues" evidence="9">
    <location>
        <begin position="335"/>
        <end position="355"/>
    </location>
</feature>
<keyword evidence="5" id="KW-0479">Metal-binding</keyword>
<dbReference type="SMART" id="SM00291">
    <property type="entry name" value="ZnF_ZZ"/>
    <property type="match status" value="1"/>
</dbReference>
<dbReference type="SUPFAM" id="SSF57850">
    <property type="entry name" value="RING/U-box"/>
    <property type="match status" value="1"/>
</dbReference>
<keyword evidence="6 8" id="KW-0863">Zinc-finger</keyword>
<feature type="region of interest" description="Disordered" evidence="9">
    <location>
        <begin position="330"/>
        <end position="368"/>
    </location>
</feature>